<name>A8MB07_CALMQ</name>
<dbReference type="Gene3D" id="3.20.20.70">
    <property type="entry name" value="Aldolase class I"/>
    <property type="match status" value="1"/>
</dbReference>
<dbReference type="STRING" id="397948.Cmaq_1818"/>
<accession>A8MB07</accession>
<dbReference type="PROSITE" id="PS00816">
    <property type="entry name" value="AIPM_HOMOCIT_SYNTH_2"/>
    <property type="match status" value="1"/>
</dbReference>
<dbReference type="GeneID" id="5710284"/>
<dbReference type="EC" id="2.3.3.13" evidence="5"/>
<comment type="similarity">
    <text evidence="1 3">Belongs to the alpha-IPM synthase/homocitrate synthase family.</text>
</comment>
<keyword evidence="6" id="KW-1185">Reference proteome</keyword>
<gene>
    <name evidence="5" type="ordered locus">Cmaq_1818</name>
</gene>
<dbReference type="KEGG" id="cma:Cmaq_1818"/>
<dbReference type="HOGENOM" id="CLU_022158_4_2_2"/>
<keyword evidence="5" id="KW-0012">Acyltransferase</keyword>
<dbReference type="eggNOG" id="arCOG02092">
    <property type="taxonomic scope" value="Archaea"/>
</dbReference>
<proteinExistence type="inferred from homology"/>
<dbReference type="Proteomes" id="UP000001137">
    <property type="component" value="Chromosome"/>
</dbReference>
<dbReference type="Pfam" id="PF00682">
    <property type="entry name" value="HMGL-like"/>
    <property type="match status" value="1"/>
</dbReference>
<dbReference type="AlphaFoldDB" id="A8MB07"/>
<dbReference type="PANTHER" id="PTHR42880:SF1">
    <property type="entry name" value="ISOPROPYLMALATE_HOMOCITRATE_CITRAMALATE SYNTHASE FAMILY PROTEIN"/>
    <property type="match status" value="1"/>
</dbReference>
<dbReference type="InterPro" id="IPR002034">
    <property type="entry name" value="AIPM/Hcit_synth_CS"/>
</dbReference>
<evidence type="ECO:0000313" key="6">
    <source>
        <dbReference type="Proteomes" id="UP000001137"/>
    </source>
</evidence>
<sequence>MIIDDTLREGLQAPGISFTVEEKIELAKLISNAGVDEAIVSHPSAHESEVEVTRIIVERNYFKYVFGLGRALKEDIDLIASTGANISTYIPFEPQLVNKSLDVIKYAVNTYGKGKLIIEVGITNITAYELSNIVKLAKTLEELGVDRIQLADSLGKATPKLMYNIVNNVKHTVKIPVSVHCHNDMGAAVANSISSVYAGADYVDATIYGIGERNGIADLATIAMILRNDSYRINIDFEKLRDAYNYLAKLIIDKIDIEFFRNNFPVFGNNISIQTAGTHAAYPGVFKEVGYSLNVYVGRSTLRKVLSELGISLNDQELLMLMRKIKDTAVRTGRAVTYDQLLRLINEIKGELHGS</sequence>
<dbReference type="PANTHER" id="PTHR42880">
    <property type="entry name" value="HOMOCITRATE SYNTHASE"/>
    <property type="match status" value="1"/>
</dbReference>
<feature type="domain" description="Pyruvate carboxyltransferase" evidence="4">
    <location>
        <begin position="1"/>
        <end position="241"/>
    </location>
</feature>
<dbReference type="PROSITE" id="PS00815">
    <property type="entry name" value="AIPM_HOMOCIT_SYNTH_1"/>
    <property type="match status" value="1"/>
</dbReference>
<evidence type="ECO:0000256" key="2">
    <source>
        <dbReference type="ARBA" id="ARBA00022679"/>
    </source>
</evidence>
<evidence type="ECO:0000256" key="3">
    <source>
        <dbReference type="RuleBase" id="RU003523"/>
    </source>
</evidence>
<dbReference type="EMBL" id="CP000852">
    <property type="protein sequence ID" value="ABW02636.1"/>
    <property type="molecule type" value="Genomic_DNA"/>
</dbReference>
<dbReference type="OrthoDB" id="6555at2157"/>
<evidence type="ECO:0000259" key="4">
    <source>
        <dbReference type="PROSITE" id="PS50991"/>
    </source>
</evidence>
<organism evidence="5 6">
    <name type="scientific">Caldivirga maquilingensis (strain ATCC 700844 / DSM 13496 / JCM 10307 / IC-167)</name>
    <dbReference type="NCBI Taxonomy" id="397948"/>
    <lineage>
        <taxon>Archaea</taxon>
        <taxon>Thermoproteota</taxon>
        <taxon>Thermoprotei</taxon>
        <taxon>Thermoproteales</taxon>
        <taxon>Thermoproteaceae</taxon>
        <taxon>Caldivirga</taxon>
    </lineage>
</organism>
<protein>
    <submittedName>
        <fullName evidence="5">2-isopropylmalate synthase</fullName>
        <ecNumber evidence="5">2.3.3.13</ecNumber>
    </submittedName>
</protein>
<dbReference type="SUPFAM" id="SSF51569">
    <property type="entry name" value="Aldolase"/>
    <property type="match status" value="1"/>
</dbReference>
<dbReference type="GO" id="GO:0019752">
    <property type="term" value="P:carboxylic acid metabolic process"/>
    <property type="evidence" value="ECO:0007669"/>
    <property type="project" value="InterPro"/>
</dbReference>
<evidence type="ECO:0000313" key="5">
    <source>
        <dbReference type="EMBL" id="ABW02636.1"/>
    </source>
</evidence>
<dbReference type="RefSeq" id="WP_012186855.1">
    <property type="nucleotide sequence ID" value="NC_009954.1"/>
</dbReference>
<dbReference type="GO" id="GO:0003852">
    <property type="term" value="F:2-isopropylmalate synthase activity"/>
    <property type="evidence" value="ECO:0007669"/>
    <property type="project" value="UniProtKB-EC"/>
</dbReference>
<dbReference type="InterPro" id="IPR000891">
    <property type="entry name" value="PYR_CT"/>
</dbReference>
<evidence type="ECO:0000256" key="1">
    <source>
        <dbReference type="ARBA" id="ARBA00006154"/>
    </source>
</evidence>
<reference evidence="5 6" key="1">
    <citation type="submission" date="2007-10" db="EMBL/GenBank/DDBJ databases">
        <title>Complete sequence of Caldivirga maquilingensis IC-167.</title>
        <authorList>
            <consortium name="US DOE Joint Genome Institute"/>
            <person name="Copeland A."/>
            <person name="Lucas S."/>
            <person name="Lapidus A."/>
            <person name="Barry K."/>
            <person name="Glavina del Rio T."/>
            <person name="Dalin E."/>
            <person name="Tice H."/>
            <person name="Pitluck S."/>
            <person name="Saunders E."/>
            <person name="Brettin T."/>
            <person name="Bruce D."/>
            <person name="Detter J.C."/>
            <person name="Han C."/>
            <person name="Schmutz J."/>
            <person name="Larimer F."/>
            <person name="Land M."/>
            <person name="Hauser L."/>
            <person name="Kyrpides N."/>
            <person name="Ivanova N."/>
            <person name="Biddle J.F."/>
            <person name="Zhang Z."/>
            <person name="Fitz-Gibbon S.T."/>
            <person name="Lowe T.M."/>
            <person name="Saltikov C."/>
            <person name="House C.H."/>
            <person name="Richardson P."/>
        </authorList>
    </citation>
    <scope>NUCLEOTIDE SEQUENCE [LARGE SCALE GENOMIC DNA]</scope>
    <source>
        <strain evidence="6">ATCC 700844 / DSM 13496 / JCM 10307 / IC-167</strain>
    </source>
</reference>
<dbReference type="InterPro" id="IPR013785">
    <property type="entry name" value="Aldolase_TIM"/>
</dbReference>
<dbReference type="PROSITE" id="PS50991">
    <property type="entry name" value="PYR_CT"/>
    <property type="match status" value="1"/>
</dbReference>
<keyword evidence="2 3" id="KW-0808">Transferase</keyword>